<feature type="transmembrane region" description="Helical" evidence="15">
    <location>
        <begin position="338"/>
        <end position="360"/>
    </location>
</feature>
<keyword evidence="9 15" id="KW-1133">Transmembrane helix</keyword>
<keyword evidence="11" id="KW-1015">Disulfide bond</keyword>
<keyword evidence="2" id="KW-0723">Serine/threonine-protein kinase</keyword>
<dbReference type="PANTHER" id="PTHR27005">
    <property type="entry name" value="WALL-ASSOCIATED RECEPTOR KINASE-LIKE 21"/>
    <property type="match status" value="1"/>
</dbReference>
<dbReference type="Proteomes" id="UP000006729">
    <property type="component" value="Chromosome 1"/>
</dbReference>
<feature type="signal peptide" evidence="16">
    <location>
        <begin position="1"/>
        <end position="24"/>
    </location>
</feature>
<evidence type="ECO:0000259" key="17">
    <source>
        <dbReference type="PROSITE" id="PS50011"/>
    </source>
</evidence>
<comment type="subcellular location">
    <subcellularLocation>
        <location evidence="1">Membrane</location>
        <topology evidence="1">Single-pass type I membrane protein</topology>
    </subcellularLocation>
</comment>
<organism evidence="18 19">
    <name type="scientific">Populus trichocarpa</name>
    <name type="common">Western balsam poplar</name>
    <name type="synonym">Populus balsamifera subsp. trichocarpa</name>
    <dbReference type="NCBI Taxonomy" id="3694"/>
    <lineage>
        <taxon>Eukaryota</taxon>
        <taxon>Viridiplantae</taxon>
        <taxon>Streptophyta</taxon>
        <taxon>Embryophyta</taxon>
        <taxon>Tracheophyta</taxon>
        <taxon>Spermatophyta</taxon>
        <taxon>Magnoliopsida</taxon>
        <taxon>eudicotyledons</taxon>
        <taxon>Gunneridae</taxon>
        <taxon>Pentapetalae</taxon>
        <taxon>rosids</taxon>
        <taxon>fabids</taxon>
        <taxon>Malpighiales</taxon>
        <taxon>Salicaceae</taxon>
        <taxon>Saliceae</taxon>
        <taxon>Populus</taxon>
    </lineage>
</organism>
<dbReference type="Gene3D" id="1.10.510.10">
    <property type="entry name" value="Transferase(Phosphotransferase) domain 1"/>
    <property type="match status" value="1"/>
</dbReference>
<evidence type="ECO:0000256" key="15">
    <source>
        <dbReference type="SAM" id="Phobius"/>
    </source>
</evidence>
<accession>A0A2K2BS12</accession>
<evidence type="ECO:0000256" key="4">
    <source>
        <dbReference type="ARBA" id="ARBA00022692"/>
    </source>
</evidence>
<comment type="catalytic activity">
    <reaction evidence="13">
        <text>L-seryl-[protein] + ATP = O-phospho-L-seryl-[protein] + ADP + H(+)</text>
        <dbReference type="Rhea" id="RHEA:17989"/>
        <dbReference type="Rhea" id="RHEA-COMP:9863"/>
        <dbReference type="Rhea" id="RHEA-COMP:11604"/>
        <dbReference type="ChEBI" id="CHEBI:15378"/>
        <dbReference type="ChEBI" id="CHEBI:29999"/>
        <dbReference type="ChEBI" id="CHEBI:30616"/>
        <dbReference type="ChEBI" id="CHEBI:83421"/>
        <dbReference type="ChEBI" id="CHEBI:456216"/>
    </reaction>
</comment>
<evidence type="ECO:0000256" key="14">
    <source>
        <dbReference type="ARBA" id="ARBA00047951"/>
    </source>
</evidence>
<dbReference type="Pfam" id="PF13947">
    <property type="entry name" value="GUB_WAK_bind"/>
    <property type="match status" value="1"/>
</dbReference>
<evidence type="ECO:0000256" key="6">
    <source>
        <dbReference type="ARBA" id="ARBA00022741"/>
    </source>
</evidence>
<evidence type="ECO:0000256" key="5">
    <source>
        <dbReference type="ARBA" id="ARBA00022729"/>
    </source>
</evidence>
<evidence type="ECO:0000256" key="1">
    <source>
        <dbReference type="ARBA" id="ARBA00004479"/>
    </source>
</evidence>
<dbReference type="CDD" id="cd14066">
    <property type="entry name" value="STKc_IRAK"/>
    <property type="match status" value="1"/>
</dbReference>
<dbReference type="FunFam" id="3.30.200.20:FF:000043">
    <property type="entry name" value="Wall-associated receptor kinase 2"/>
    <property type="match status" value="1"/>
</dbReference>
<dbReference type="InterPro" id="IPR000719">
    <property type="entry name" value="Prot_kinase_dom"/>
</dbReference>
<evidence type="ECO:0000256" key="16">
    <source>
        <dbReference type="SAM" id="SignalP"/>
    </source>
</evidence>
<evidence type="ECO:0000256" key="13">
    <source>
        <dbReference type="ARBA" id="ARBA00047558"/>
    </source>
</evidence>
<evidence type="ECO:0000256" key="10">
    <source>
        <dbReference type="ARBA" id="ARBA00023136"/>
    </source>
</evidence>
<dbReference type="GO" id="GO:0005509">
    <property type="term" value="F:calcium ion binding"/>
    <property type="evidence" value="ECO:0007669"/>
    <property type="project" value="InterPro"/>
</dbReference>
<dbReference type="OMA" id="CIVIDIA"/>
<evidence type="ECO:0000256" key="11">
    <source>
        <dbReference type="ARBA" id="ARBA00023157"/>
    </source>
</evidence>
<dbReference type="SMART" id="SM00220">
    <property type="entry name" value="S_TKc"/>
    <property type="match status" value="1"/>
</dbReference>
<dbReference type="InterPro" id="IPR011009">
    <property type="entry name" value="Kinase-like_dom_sf"/>
</dbReference>
<feature type="chain" id="PRO_5017942871" description="Protein kinase domain-containing protein" evidence="16">
    <location>
        <begin position="25"/>
        <end position="746"/>
    </location>
</feature>
<name>A0A2K2BS12_POPTR</name>
<dbReference type="InterPro" id="IPR013695">
    <property type="entry name" value="WAK"/>
</dbReference>
<dbReference type="Gene3D" id="2.10.25.10">
    <property type="entry name" value="Laminin"/>
    <property type="match status" value="1"/>
</dbReference>
<evidence type="ECO:0000256" key="8">
    <source>
        <dbReference type="ARBA" id="ARBA00022840"/>
    </source>
</evidence>
<dbReference type="InterPro" id="IPR045274">
    <property type="entry name" value="WAK-like"/>
</dbReference>
<dbReference type="FunCoup" id="A0A2K2BS12">
    <property type="interactions" value="110"/>
</dbReference>
<keyword evidence="19" id="KW-1185">Reference proteome</keyword>
<keyword evidence="5 16" id="KW-0732">Signal</keyword>
<dbReference type="PROSITE" id="PS00108">
    <property type="entry name" value="PROTEIN_KINASE_ST"/>
    <property type="match status" value="1"/>
</dbReference>
<comment type="catalytic activity">
    <reaction evidence="14">
        <text>L-threonyl-[protein] + ATP = O-phospho-L-threonyl-[protein] + ADP + H(+)</text>
        <dbReference type="Rhea" id="RHEA:46608"/>
        <dbReference type="Rhea" id="RHEA-COMP:11060"/>
        <dbReference type="Rhea" id="RHEA-COMP:11605"/>
        <dbReference type="ChEBI" id="CHEBI:15378"/>
        <dbReference type="ChEBI" id="CHEBI:30013"/>
        <dbReference type="ChEBI" id="CHEBI:30616"/>
        <dbReference type="ChEBI" id="CHEBI:61977"/>
        <dbReference type="ChEBI" id="CHEBI:456216"/>
    </reaction>
</comment>
<dbReference type="SMR" id="A0A2K2BS12"/>
<dbReference type="GO" id="GO:0030247">
    <property type="term" value="F:polysaccharide binding"/>
    <property type="evidence" value="ECO:0007669"/>
    <property type="project" value="InterPro"/>
</dbReference>
<dbReference type="GO" id="GO:0005886">
    <property type="term" value="C:plasma membrane"/>
    <property type="evidence" value="ECO:0000318"/>
    <property type="project" value="GO_Central"/>
</dbReference>
<evidence type="ECO:0000313" key="19">
    <source>
        <dbReference type="Proteomes" id="UP000006729"/>
    </source>
</evidence>
<evidence type="ECO:0000256" key="12">
    <source>
        <dbReference type="ARBA" id="ARBA00023180"/>
    </source>
</evidence>
<dbReference type="PROSITE" id="PS50011">
    <property type="entry name" value="PROTEIN_KINASE_DOM"/>
    <property type="match status" value="1"/>
</dbReference>
<keyword evidence="3" id="KW-0808">Transferase</keyword>
<dbReference type="InParanoid" id="A0A2K2BS12"/>
<dbReference type="GO" id="GO:0007166">
    <property type="term" value="P:cell surface receptor signaling pathway"/>
    <property type="evidence" value="ECO:0000318"/>
    <property type="project" value="GO_Central"/>
</dbReference>
<dbReference type="PANTHER" id="PTHR27005:SF280">
    <property type="entry name" value="WALL-ASSOCIATED RECEPTOR KINASE-LIKE 8"/>
    <property type="match status" value="1"/>
</dbReference>
<dbReference type="Gramene" id="Potri.001G039200.1.v4.1">
    <property type="protein sequence ID" value="Potri.001G039200.1.v4.1"/>
    <property type="gene ID" value="Potri.001G039200.v4.1"/>
</dbReference>
<sequence length="746" mass="82987">MIPRSVSLIFFLLFLVPEIATVSALIMARPNCTETCGNISIPFPFGIGAGCYMNDWFSVDCNKTTADSPSRAFLSRINMEVLEISIRDMSNMVRVNSPIISSGCSGRGANSAINMTGSPFAFSSSNIFTAMGCNNRALLNGIEPEIVGCTSTCGANNLTSNSSAEGKENSYCSGNNCCQTTIPSSLQVFNASLGTPDHPINDQGRNECKVAFIVEEEWFRNNISSPEVVKDMQYVPVILDWDMYYGTDIPEGVKNSDAKSCSRGSTTWGSTTWGLSTVTYSNSTTCWCFPGYDGNPYLPDGCTDIDQCKIPGLNLCSGMTKCVNVPGLYKCELDKAKITFLILGAATGLLLLLVGIWRLYKLVKKRKNIELKKKFFKRNGGLLLQQQLSSSDGSIQKTKIFTSKELEKATDRFNDNRILGQGGQGTVYKGMLADGMIVAVKKSKMVDEEKLEEFINEVVILSQLNHRNVVKLLGCCLETEVPLLVYEFIPNGNLFEYIHDQKEEFEFSWEMRLRIATEVARALSYLHSAASIPVYHRDIKSTNIMLDEKFRAKVSDFGTSRSIAIDQTHLTTHVQGTFGYLDPEYFQSSQFTGKSDVYSFGVVLAELLSGQKPISYERPEDRRSLATHFILLMEENKIFDILDERLMGQDREEEVIAVANLARRCLNLNGRKRPTMREVAIELEQIRLSKGALHAPQSRKELENIRDEVPNVWEIAGPPTSVTIGDFRNGTAPSLDVQTLISHETW</sequence>
<evidence type="ECO:0000256" key="9">
    <source>
        <dbReference type="ARBA" id="ARBA00022989"/>
    </source>
</evidence>
<gene>
    <name evidence="18" type="ORF">POPTR_001G039200</name>
</gene>
<keyword evidence="8" id="KW-0067">ATP-binding</keyword>
<dbReference type="FunFam" id="1.10.510.10:FF:000084">
    <property type="entry name" value="Wall-associated receptor kinase 2"/>
    <property type="match status" value="1"/>
</dbReference>
<feature type="domain" description="Protein kinase" evidence="17">
    <location>
        <begin position="413"/>
        <end position="688"/>
    </location>
</feature>
<dbReference type="InterPro" id="IPR025287">
    <property type="entry name" value="WAK_GUB"/>
</dbReference>
<evidence type="ECO:0000256" key="3">
    <source>
        <dbReference type="ARBA" id="ARBA00022679"/>
    </source>
</evidence>
<dbReference type="Pfam" id="PF00069">
    <property type="entry name" value="Pkinase"/>
    <property type="match status" value="1"/>
</dbReference>
<protein>
    <recommendedName>
        <fullName evidence="17">Protein kinase domain-containing protein</fullName>
    </recommendedName>
</protein>
<dbReference type="InterPro" id="IPR008271">
    <property type="entry name" value="Ser/Thr_kinase_AS"/>
</dbReference>
<dbReference type="InterPro" id="IPR018097">
    <property type="entry name" value="EGF_Ca-bd_CS"/>
</dbReference>
<dbReference type="Pfam" id="PF08488">
    <property type="entry name" value="WAK"/>
    <property type="match status" value="1"/>
</dbReference>
<dbReference type="GO" id="GO:0005524">
    <property type="term" value="F:ATP binding"/>
    <property type="evidence" value="ECO:0007669"/>
    <property type="project" value="UniProtKB-KW"/>
</dbReference>
<proteinExistence type="predicted"/>
<keyword evidence="6" id="KW-0547">Nucleotide-binding</keyword>
<dbReference type="Gene3D" id="3.30.200.20">
    <property type="entry name" value="Phosphorylase Kinase, domain 1"/>
    <property type="match status" value="1"/>
</dbReference>
<keyword evidence="10 15" id="KW-0472">Membrane</keyword>
<keyword evidence="12" id="KW-0325">Glycoprotein</keyword>
<dbReference type="SUPFAM" id="SSF56112">
    <property type="entry name" value="Protein kinase-like (PK-like)"/>
    <property type="match status" value="1"/>
</dbReference>
<evidence type="ECO:0000313" key="18">
    <source>
        <dbReference type="EMBL" id="PNT52571.2"/>
    </source>
</evidence>
<dbReference type="EMBL" id="CM009290">
    <property type="protein sequence ID" value="PNT52571.2"/>
    <property type="molecule type" value="Genomic_DNA"/>
</dbReference>
<evidence type="ECO:0000256" key="7">
    <source>
        <dbReference type="ARBA" id="ARBA00022777"/>
    </source>
</evidence>
<keyword evidence="7" id="KW-0418">Kinase</keyword>
<reference evidence="18 19" key="1">
    <citation type="journal article" date="2006" name="Science">
        <title>The genome of black cottonwood, Populus trichocarpa (Torr. &amp; Gray).</title>
        <authorList>
            <person name="Tuskan G.A."/>
            <person name="Difazio S."/>
            <person name="Jansson S."/>
            <person name="Bohlmann J."/>
            <person name="Grigoriev I."/>
            <person name="Hellsten U."/>
            <person name="Putnam N."/>
            <person name="Ralph S."/>
            <person name="Rombauts S."/>
            <person name="Salamov A."/>
            <person name="Schein J."/>
            <person name="Sterck L."/>
            <person name="Aerts A."/>
            <person name="Bhalerao R.R."/>
            <person name="Bhalerao R.P."/>
            <person name="Blaudez D."/>
            <person name="Boerjan W."/>
            <person name="Brun A."/>
            <person name="Brunner A."/>
            <person name="Busov V."/>
            <person name="Campbell M."/>
            <person name="Carlson J."/>
            <person name="Chalot M."/>
            <person name="Chapman J."/>
            <person name="Chen G.L."/>
            <person name="Cooper D."/>
            <person name="Coutinho P.M."/>
            <person name="Couturier J."/>
            <person name="Covert S."/>
            <person name="Cronk Q."/>
            <person name="Cunningham R."/>
            <person name="Davis J."/>
            <person name="Degroeve S."/>
            <person name="Dejardin A."/>
            <person name="Depamphilis C."/>
            <person name="Detter J."/>
            <person name="Dirks B."/>
            <person name="Dubchak I."/>
            <person name="Duplessis S."/>
            <person name="Ehlting J."/>
            <person name="Ellis B."/>
            <person name="Gendler K."/>
            <person name="Goodstein D."/>
            <person name="Gribskov M."/>
            <person name="Grimwood J."/>
            <person name="Groover A."/>
            <person name="Gunter L."/>
            <person name="Hamberger B."/>
            <person name="Heinze B."/>
            <person name="Helariutta Y."/>
            <person name="Henrissat B."/>
            <person name="Holligan D."/>
            <person name="Holt R."/>
            <person name="Huang W."/>
            <person name="Islam-Faridi N."/>
            <person name="Jones S."/>
            <person name="Jones-Rhoades M."/>
            <person name="Jorgensen R."/>
            <person name="Joshi C."/>
            <person name="Kangasjarvi J."/>
            <person name="Karlsson J."/>
            <person name="Kelleher C."/>
            <person name="Kirkpatrick R."/>
            <person name="Kirst M."/>
            <person name="Kohler A."/>
            <person name="Kalluri U."/>
            <person name="Larimer F."/>
            <person name="Leebens-Mack J."/>
            <person name="Leple J.C."/>
            <person name="Locascio P."/>
            <person name="Lou Y."/>
            <person name="Lucas S."/>
            <person name="Martin F."/>
            <person name="Montanini B."/>
            <person name="Napoli C."/>
            <person name="Nelson D.R."/>
            <person name="Nelson C."/>
            <person name="Nieminen K."/>
            <person name="Nilsson O."/>
            <person name="Pereda V."/>
            <person name="Peter G."/>
            <person name="Philippe R."/>
            <person name="Pilate G."/>
            <person name="Poliakov A."/>
            <person name="Razumovskaya J."/>
            <person name="Richardson P."/>
            <person name="Rinaldi C."/>
            <person name="Ritland K."/>
            <person name="Rouze P."/>
            <person name="Ryaboy D."/>
            <person name="Schmutz J."/>
            <person name="Schrader J."/>
            <person name="Segerman B."/>
            <person name="Shin H."/>
            <person name="Siddiqui A."/>
            <person name="Sterky F."/>
            <person name="Terry A."/>
            <person name="Tsai C.J."/>
            <person name="Uberbacher E."/>
            <person name="Unneberg P."/>
            <person name="Vahala J."/>
            <person name="Wall K."/>
            <person name="Wessler S."/>
            <person name="Yang G."/>
            <person name="Yin T."/>
            <person name="Douglas C."/>
            <person name="Marra M."/>
            <person name="Sandberg G."/>
            <person name="Van de Peer Y."/>
            <person name="Rokhsar D."/>
        </authorList>
    </citation>
    <scope>NUCLEOTIDE SEQUENCE [LARGE SCALE GENOMIC DNA]</scope>
    <source>
        <strain evidence="19">cv. Nisqually</strain>
    </source>
</reference>
<dbReference type="GO" id="GO:0004674">
    <property type="term" value="F:protein serine/threonine kinase activity"/>
    <property type="evidence" value="ECO:0007669"/>
    <property type="project" value="UniProtKB-KW"/>
</dbReference>
<dbReference type="STRING" id="3694.A0A2K2BS12"/>
<keyword evidence="4 15" id="KW-0812">Transmembrane</keyword>
<dbReference type="PROSITE" id="PS01187">
    <property type="entry name" value="EGF_CA"/>
    <property type="match status" value="1"/>
</dbReference>
<evidence type="ECO:0000256" key="2">
    <source>
        <dbReference type="ARBA" id="ARBA00022527"/>
    </source>
</evidence>
<dbReference type="AlphaFoldDB" id="A0A2K2BS12"/>